<keyword evidence="1" id="KW-0812">Transmembrane</keyword>
<protein>
    <submittedName>
        <fullName evidence="2">Uncharacterized protein</fullName>
    </submittedName>
</protein>
<feature type="transmembrane region" description="Helical" evidence="1">
    <location>
        <begin position="12"/>
        <end position="34"/>
    </location>
</feature>
<accession>A0A444VZQ8</accession>
<dbReference type="EMBL" id="JUIV01000006">
    <property type="protein sequence ID" value="RYJ38938.1"/>
    <property type="molecule type" value="Genomic_DNA"/>
</dbReference>
<reference evidence="2 3" key="1">
    <citation type="submission" date="2014-12" db="EMBL/GenBank/DDBJ databases">
        <title>Genome sequence of Flavobacterium anhuiense RCM74.</title>
        <authorList>
            <person name="Kim J.F."/>
            <person name="Song J.Y."/>
            <person name="Kwak M.-J."/>
            <person name="Lee S.-W."/>
        </authorList>
    </citation>
    <scope>NUCLEOTIDE SEQUENCE [LARGE SCALE GENOMIC DNA]</scope>
    <source>
        <strain evidence="2 3">RCM74</strain>
    </source>
</reference>
<dbReference type="AlphaFoldDB" id="A0A444VZQ8"/>
<gene>
    <name evidence="2" type="ORF">NU08_2163</name>
</gene>
<keyword evidence="1" id="KW-1133">Transmembrane helix</keyword>
<evidence type="ECO:0000313" key="2">
    <source>
        <dbReference type="EMBL" id="RYJ38938.1"/>
    </source>
</evidence>
<name>A0A444VZQ8_9FLAO</name>
<keyword evidence="1" id="KW-0472">Membrane</keyword>
<comment type="caution">
    <text evidence="2">The sequence shown here is derived from an EMBL/GenBank/DDBJ whole genome shotgun (WGS) entry which is preliminary data.</text>
</comment>
<sequence>MKMIMFASVSWGSYLTVIGVILVVWYLIVLLKFYKGDLKEFFSSEKRNGPFKKSTSSKSLLQRKIHTGLSSSFSESFDTLDDAEELSARILQAVKESAEKNLFKEQFENYLRMVLDEYPYVKISSLREDINHLIVSESEKHPQFSLTFAEADQLWEETIS</sequence>
<evidence type="ECO:0000313" key="3">
    <source>
        <dbReference type="Proteomes" id="UP000290433"/>
    </source>
</evidence>
<organism evidence="2 3">
    <name type="scientific">Flavobacterium anhuiense</name>
    <dbReference type="NCBI Taxonomy" id="459526"/>
    <lineage>
        <taxon>Bacteria</taxon>
        <taxon>Pseudomonadati</taxon>
        <taxon>Bacteroidota</taxon>
        <taxon>Flavobacteriia</taxon>
        <taxon>Flavobacteriales</taxon>
        <taxon>Flavobacteriaceae</taxon>
        <taxon>Flavobacterium</taxon>
    </lineage>
</organism>
<evidence type="ECO:0000256" key="1">
    <source>
        <dbReference type="SAM" id="Phobius"/>
    </source>
</evidence>
<proteinExistence type="predicted"/>
<dbReference type="Proteomes" id="UP000290433">
    <property type="component" value="Unassembled WGS sequence"/>
</dbReference>